<dbReference type="OrthoDB" id="2570531at2"/>
<dbReference type="KEGG" id="nsn:EXE58_14600"/>
<accession>A0A4V1BMJ3</accession>
<evidence type="ECO:0000313" key="2">
    <source>
        <dbReference type="Proteomes" id="UP000294853"/>
    </source>
</evidence>
<dbReference type="Proteomes" id="UP000294853">
    <property type="component" value="Chromosome"/>
</dbReference>
<gene>
    <name evidence="1" type="ORF">EXE58_14600</name>
</gene>
<reference evidence="1 2" key="1">
    <citation type="submission" date="2019-03" db="EMBL/GenBank/DDBJ databases">
        <title>Three New Species of Nocardioides, Nocardioides euryhalodurans sp. nov., Nocardioides seonyuensis sp. nov. and Nocardioides eburneoflavus sp. nov. Iolated from Soil.</title>
        <authorList>
            <person name="Roh S.G."/>
            <person name="Lee C."/>
            <person name="Kim M.-K."/>
            <person name="Kim S.B."/>
        </authorList>
    </citation>
    <scope>NUCLEOTIDE SEQUENCE [LARGE SCALE GENOMIC DNA]</scope>
    <source>
        <strain evidence="1 2">MMS17-SY207-3</strain>
    </source>
</reference>
<organism evidence="1 2">
    <name type="scientific">Nocardioides seonyuensis</name>
    <dbReference type="NCBI Taxonomy" id="2518371"/>
    <lineage>
        <taxon>Bacteria</taxon>
        <taxon>Bacillati</taxon>
        <taxon>Actinomycetota</taxon>
        <taxon>Actinomycetes</taxon>
        <taxon>Propionibacteriales</taxon>
        <taxon>Nocardioidaceae</taxon>
        <taxon>Nocardioides</taxon>
    </lineage>
</organism>
<sequence>MAAMSSPATVYPAPHGSTARRLEWAFLPPNLRAWFERKCGSPVVEAISQNSGFTPGFASVLVCEDGSRHFAKAASVKAQRLFADSYREEARKLAALPASVPAPRLLHLLDDDWVALVIEHVEARLPKRPWDLADLGATLDTLEVVADELTPPPAHLELDSAVDDFAAMLDGWSKVREELDLSHADEAEALARRYAEVVDGDTVVHTDVRSDNVLIRPDGRALLCDWNWPVRGCDWFDSFAALIGPRGEGADVDAVMASRRLLKDVPPDDVDTVLALFVGYFLGQSVLPVPPTSPHIRDHQRWQGEVCWAWLAERRGWPRSDVAGCS</sequence>
<proteinExistence type="predicted"/>
<protein>
    <submittedName>
        <fullName evidence="1">Uncharacterized protein</fullName>
    </submittedName>
</protein>
<evidence type="ECO:0000313" key="1">
    <source>
        <dbReference type="EMBL" id="QBX56572.1"/>
    </source>
</evidence>
<dbReference type="AlphaFoldDB" id="A0A4V1BMJ3"/>
<name>A0A4V1BMJ3_9ACTN</name>
<dbReference type="SUPFAM" id="SSF56112">
    <property type="entry name" value="Protein kinase-like (PK-like)"/>
    <property type="match status" value="1"/>
</dbReference>
<dbReference type="InterPro" id="IPR011009">
    <property type="entry name" value="Kinase-like_dom_sf"/>
</dbReference>
<dbReference type="EMBL" id="CP038436">
    <property type="protein sequence ID" value="QBX56572.1"/>
    <property type="molecule type" value="Genomic_DNA"/>
</dbReference>
<dbReference type="Gene3D" id="3.90.1200.10">
    <property type="match status" value="1"/>
</dbReference>
<keyword evidence="2" id="KW-1185">Reference proteome</keyword>